<dbReference type="PANTHER" id="PTHR30105">
    <property type="entry name" value="UNCHARACTERIZED YIBQ-RELATED"/>
    <property type="match status" value="1"/>
</dbReference>
<dbReference type="InterPro" id="IPR011330">
    <property type="entry name" value="Glyco_hydro/deAcase_b/a-brl"/>
</dbReference>
<dbReference type="EMBL" id="CP058350">
    <property type="protein sequence ID" value="QLF68758.1"/>
    <property type="molecule type" value="Genomic_DNA"/>
</dbReference>
<keyword evidence="1" id="KW-1133">Transmembrane helix</keyword>
<dbReference type="InterPro" id="IPR006837">
    <property type="entry name" value="Divergent_DAC"/>
</dbReference>
<keyword evidence="1" id="KW-0812">Transmembrane</keyword>
<evidence type="ECO:0000313" key="2">
    <source>
        <dbReference type="EMBL" id="QLF68758.1"/>
    </source>
</evidence>
<dbReference type="PANTHER" id="PTHR30105:SF2">
    <property type="entry name" value="DIVERGENT POLYSACCHARIDE DEACETYLASE SUPERFAMILY"/>
    <property type="match status" value="1"/>
</dbReference>
<dbReference type="Pfam" id="PF04748">
    <property type="entry name" value="Polysacc_deac_2"/>
    <property type="match status" value="1"/>
</dbReference>
<keyword evidence="3" id="KW-1185">Reference proteome</keyword>
<organism evidence="2 3">
    <name type="scientific">Peteryoungia desertarenae</name>
    <dbReference type="NCBI Taxonomy" id="1813451"/>
    <lineage>
        <taxon>Bacteria</taxon>
        <taxon>Pseudomonadati</taxon>
        <taxon>Pseudomonadota</taxon>
        <taxon>Alphaproteobacteria</taxon>
        <taxon>Hyphomicrobiales</taxon>
        <taxon>Rhizobiaceae</taxon>
        <taxon>Peteryoungia</taxon>
    </lineage>
</organism>
<dbReference type="Proteomes" id="UP000308530">
    <property type="component" value="Chromosome"/>
</dbReference>
<keyword evidence="1" id="KW-0472">Membrane</keyword>
<accession>A0ABX6QJM9</accession>
<sequence>MDLHAPLGRERKQGGAKRRFRAAPMATFTAAILLLGFSTYTAWQPLPLSETPPVTLADDRTASATGEIAGGEAIFDDSRILQTARPQSGANVERVVTDDGNVVTTFKPNSRDGSGPLLIDTRAIGQDPRLAARPNEDLLEETPEGLLPVVAADGLRPVDHYARPWSGARGARIAIVVGGIGLSQTGSQRAIRELPEDITLAFAATGNSLTRWMQEARQKGHEVLLQVPMEPFDYPANNPGRGTLLTSETDADNLANLHQAMARMTNYTGIMNYMGGKFLSNEKAMDPVMRDIADRGLLFLDDGSTARSLTGGYGKALGMPYAFGDVLLDGQLNREAILNKLDELERIARRNGQAIGIASAFDESIDAIAEWRDEAIARGIEIVGVSAIATENER</sequence>
<evidence type="ECO:0000256" key="1">
    <source>
        <dbReference type="SAM" id="Phobius"/>
    </source>
</evidence>
<evidence type="ECO:0000313" key="3">
    <source>
        <dbReference type="Proteomes" id="UP000308530"/>
    </source>
</evidence>
<dbReference type="CDD" id="cd10936">
    <property type="entry name" value="CE4_DAC2"/>
    <property type="match status" value="1"/>
</dbReference>
<feature type="transmembrane region" description="Helical" evidence="1">
    <location>
        <begin position="20"/>
        <end position="43"/>
    </location>
</feature>
<dbReference type="Gene3D" id="3.20.20.370">
    <property type="entry name" value="Glycoside hydrolase/deacetylase"/>
    <property type="match status" value="1"/>
</dbReference>
<proteinExistence type="predicted"/>
<protein>
    <submittedName>
        <fullName evidence="2">Divergent polysaccharide deacetylase family protein</fullName>
    </submittedName>
</protein>
<dbReference type="RefSeq" id="WP_138287033.1">
    <property type="nucleotide sequence ID" value="NZ_CP058350.1"/>
</dbReference>
<name>A0ABX6QJM9_9HYPH</name>
<reference evidence="2 3" key="1">
    <citation type="submission" date="2020-06" db="EMBL/GenBank/DDBJ databases">
        <title>Genome sequence of Rhizobium sp strain ADMK78.</title>
        <authorList>
            <person name="Rahi P."/>
        </authorList>
    </citation>
    <scope>NUCLEOTIDE SEQUENCE [LARGE SCALE GENOMIC DNA]</scope>
    <source>
        <strain evidence="2 3">ADMK78</strain>
    </source>
</reference>
<dbReference type="SUPFAM" id="SSF88713">
    <property type="entry name" value="Glycoside hydrolase/deacetylase"/>
    <property type="match status" value="1"/>
</dbReference>
<gene>
    <name evidence="2" type="ORF">FE840_003910</name>
</gene>